<evidence type="ECO:0000256" key="1">
    <source>
        <dbReference type="SAM" id="MobiDB-lite"/>
    </source>
</evidence>
<keyword evidence="2" id="KW-1133">Transmembrane helix</keyword>
<keyword evidence="4" id="KW-1185">Reference proteome</keyword>
<dbReference type="InterPro" id="IPR007462">
    <property type="entry name" value="COV1-like"/>
</dbReference>
<dbReference type="GO" id="GO:0010222">
    <property type="term" value="P:stem vascular tissue pattern formation"/>
    <property type="evidence" value="ECO:0007669"/>
    <property type="project" value="TreeGrafter"/>
</dbReference>
<feature type="region of interest" description="Disordered" evidence="1">
    <location>
        <begin position="26"/>
        <end position="48"/>
    </location>
</feature>
<evidence type="ECO:0000313" key="4">
    <source>
        <dbReference type="Proteomes" id="UP001177140"/>
    </source>
</evidence>
<dbReference type="GO" id="GO:0005794">
    <property type="term" value="C:Golgi apparatus"/>
    <property type="evidence" value="ECO:0007669"/>
    <property type="project" value="TreeGrafter"/>
</dbReference>
<keyword evidence="2" id="KW-0472">Membrane</keyword>
<accession>A0AA41VCW5</accession>
<keyword evidence="2" id="KW-0812">Transmembrane</keyword>
<dbReference type="AlphaFoldDB" id="A0AA41VCW5"/>
<dbReference type="Proteomes" id="UP001177140">
    <property type="component" value="Unassembled WGS sequence"/>
</dbReference>
<comment type="caution">
    <text evidence="3">The sequence shown here is derived from an EMBL/GenBank/DDBJ whole genome shotgun (WGS) entry which is preliminary data.</text>
</comment>
<proteinExistence type="predicted"/>
<sequence>MGDEKSPIVMANRDRELLIPVADDNSIHHDESSSKPSSSSASSSHHSGREAFYKVVRSWASKKFMTGCVILLPIAITFYITWWFIHFVDGFFSPIYAHLGINIF</sequence>
<organism evidence="3 4">
    <name type="scientific">Papaver nudicaule</name>
    <name type="common">Iceland poppy</name>
    <dbReference type="NCBI Taxonomy" id="74823"/>
    <lineage>
        <taxon>Eukaryota</taxon>
        <taxon>Viridiplantae</taxon>
        <taxon>Streptophyta</taxon>
        <taxon>Embryophyta</taxon>
        <taxon>Tracheophyta</taxon>
        <taxon>Spermatophyta</taxon>
        <taxon>Magnoliopsida</taxon>
        <taxon>Ranunculales</taxon>
        <taxon>Papaveraceae</taxon>
        <taxon>Papaveroideae</taxon>
        <taxon>Papaver</taxon>
    </lineage>
</organism>
<feature type="transmembrane region" description="Helical" evidence="2">
    <location>
        <begin position="64"/>
        <end position="85"/>
    </location>
</feature>
<protein>
    <submittedName>
        <fullName evidence="3">Uncharacterized protein</fullName>
    </submittedName>
</protein>
<dbReference type="EMBL" id="JAJJMA010195741">
    <property type="protein sequence ID" value="MCL7038942.1"/>
    <property type="molecule type" value="Genomic_DNA"/>
</dbReference>
<dbReference type="PANTHER" id="PTHR31876:SF15">
    <property type="entry name" value="COV-LIKE PROTEIN 1"/>
    <property type="match status" value="1"/>
</dbReference>
<dbReference type="PANTHER" id="PTHR31876">
    <property type="entry name" value="COV-LIKE PROTEIN 1"/>
    <property type="match status" value="1"/>
</dbReference>
<evidence type="ECO:0000313" key="3">
    <source>
        <dbReference type="EMBL" id="MCL7038942.1"/>
    </source>
</evidence>
<name>A0AA41VCW5_PAPNU</name>
<evidence type="ECO:0000256" key="2">
    <source>
        <dbReference type="SAM" id="Phobius"/>
    </source>
</evidence>
<feature type="non-terminal residue" evidence="3">
    <location>
        <position position="1"/>
    </location>
</feature>
<reference evidence="3" key="1">
    <citation type="submission" date="2022-03" db="EMBL/GenBank/DDBJ databases">
        <title>A functionally conserved STORR gene fusion in Papaver species that diverged 16.8 million years ago.</title>
        <authorList>
            <person name="Catania T."/>
        </authorList>
    </citation>
    <scope>NUCLEOTIDE SEQUENCE</scope>
    <source>
        <strain evidence="3">S-191538</strain>
    </source>
</reference>
<feature type="compositionally biased region" description="Low complexity" evidence="1">
    <location>
        <begin position="34"/>
        <end position="45"/>
    </location>
</feature>
<gene>
    <name evidence="3" type="ORF">MKW94_027442</name>
</gene>